<evidence type="ECO:0000256" key="1">
    <source>
        <dbReference type="SAM" id="MobiDB-lite"/>
    </source>
</evidence>
<feature type="region of interest" description="Disordered" evidence="1">
    <location>
        <begin position="43"/>
        <end position="68"/>
    </location>
</feature>
<accession>A0A2S8BS57</accession>
<reference evidence="2 3" key="1">
    <citation type="journal article" date="2017" name="Int. J. Syst. Evol. Microbiol.">
        <title>Mycobacterium talmoniae sp. nov., a slowly growing mycobacterium isolated from human respiratory samples.</title>
        <authorList>
            <person name="Davidson R.M."/>
            <person name="DeGroote M.A."/>
            <person name="Marola J.L."/>
            <person name="Buss S."/>
            <person name="Jones V."/>
            <person name="McNeil M.R."/>
            <person name="Freifeld A.G."/>
            <person name="Elaine Epperson L."/>
            <person name="Hasan N.A."/>
            <person name="Jackson M."/>
            <person name="Iwen P.C."/>
            <person name="Salfinger M."/>
            <person name="Strong M."/>
        </authorList>
    </citation>
    <scope>NUCLEOTIDE SEQUENCE [LARGE SCALE GENOMIC DNA]</scope>
    <source>
        <strain evidence="2 3">ATCC BAA-2683</strain>
    </source>
</reference>
<dbReference type="AlphaFoldDB" id="A0A2S8BS57"/>
<organism evidence="2 3">
    <name type="scientific">Mycobacterium talmoniae</name>
    <dbReference type="NCBI Taxonomy" id="1858794"/>
    <lineage>
        <taxon>Bacteria</taxon>
        <taxon>Bacillati</taxon>
        <taxon>Actinomycetota</taxon>
        <taxon>Actinomycetes</taxon>
        <taxon>Mycobacteriales</taxon>
        <taxon>Mycobacteriaceae</taxon>
        <taxon>Mycobacterium</taxon>
    </lineage>
</organism>
<feature type="region of interest" description="Disordered" evidence="1">
    <location>
        <begin position="1"/>
        <end position="27"/>
    </location>
</feature>
<evidence type="ECO:0000313" key="3">
    <source>
        <dbReference type="Proteomes" id="UP000238296"/>
    </source>
</evidence>
<protein>
    <submittedName>
        <fullName evidence="2">Uncharacterized protein</fullName>
    </submittedName>
</protein>
<dbReference type="Proteomes" id="UP000238296">
    <property type="component" value="Unassembled WGS sequence"/>
</dbReference>
<dbReference type="EMBL" id="PPEA01000051">
    <property type="protein sequence ID" value="PQM49466.1"/>
    <property type="molecule type" value="Genomic_DNA"/>
</dbReference>
<feature type="compositionally biased region" description="Gly residues" evidence="1">
    <location>
        <begin position="176"/>
        <end position="188"/>
    </location>
</feature>
<proteinExistence type="predicted"/>
<name>A0A2S8BS57_9MYCO</name>
<gene>
    <name evidence="2" type="ORF">C1Y40_00316</name>
</gene>
<evidence type="ECO:0000313" key="2">
    <source>
        <dbReference type="EMBL" id="PQM49466.1"/>
    </source>
</evidence>
<feature type="region of interest" description="Disordered" evidence="1">
    <location>
        <begin position="176"/>
        <end position="232"/>
    </location>
</feature>
<comment type="caution">
    <text evidence="2">The sequence shown here is derived from an EMBL/GenBank/DDBJ whole genome shotgun (WGS) entry which is preliminary data.</text>
</comment>
<sequence>MRGEPGDPVGQLGHRAQPGDTGQPRVGPVAVVQFPDSRLGLLPPRLDRGRHQVNCSPPVGRKAVGAGGGRQQLQRISEGVELELAVHPVSGLIGAAGVAGQVERRFIGHRAAGSGVGGFEVGSVVQHPCGDELGGRVEQVGGTGHGGGQPRVALVADPHVAVVVVLVGVGPLRQAGGRGGDHTAGGAGQSAQHRPGVGGVVRRDGVGQVRPGPRPRVRGGLPGQIRVDQAGG</sequence>